<evidence type="ECO:0000313" key="2">
    <source>
        <dbReference type="Proteomes" id="UP000304953"/>
    </source>
</evidence>
<accession>A0AC61RRS4</accession>
<protein>
    <submittedName>
        <fullName evidence="1">Uncharacterized protein</fullName>
    </submittedName>
</protein>
<keyword evidence="2" id="KW-1185">Reference proteome</keyword>
<dbReference type="Proteomes" id="UP000304953">
    <property type="component" value="Unassembled WGS sequence"/>
</dbReference>
<reference evidence="1" key="1">
    <citation type="submission" date="2019-04" db="EMBL/GenBank/DDBJ databases">
        <title>Microbes associate with the intestines of laboratory mice.</title>
        <authorList>
            <person name="Navarre W."/>
            <person name="Wong E."/>
            <person name="Huang K."/>
            <person name="Tropini C."/>
            <person name="Ng K."/>
            <person name="Yu B."/>
        </authorList>
    </citation>
    <scope>NUCLEOTIDE SEQUENCE</scope>
    <source>
        <strain evidence="1">NM01_1-7b</strain>
    </source>
</reference>
<sequence>MEDIEIASKLLAISTIVAIPVALVMPKLALKFGKRNLLFVGAALYIAASIGMYVFRLNSIVVYAFAFIAGIGGAVPNNVCYVMTAESIDYGEWKNGKRVQGALMSFIGFSVKVGGSIGGMLASFILNLGGYDGTAAVQTEAAKNAVAMNFIGLPAIMFGIIIIINLFYTLDKKYPQIKADLEERRAGSVELAAE</sequence>
<organism evidence="1 2">
    <name type="scientific">Petralouisia muris</name>
    <dbReference type="NCBI Taxonomy" id="3032872"/>
    <lineage>
        <taxon>Bacteria</taxon>
        <taxon>Bacillati</taxon>
        <taxon>Bacillota</taxon>
        <taxon>Clostridia</taxon>
        <taxon>Lachnospirales</taxon>
        <taxon>Lachnospiraceae</taxon>
        <taxon>Petralouisia</taxon>
    </lineage>
</organism>
<name>A0AC61RRS4_9FIRM</name>
<comment type="caution">
    <text evidence="1">The sequence shown here is derived from an EMBL/GenBank/DDBJ whole genome shotgun (WGS) entry which is preliminary data.</text>
</comment>
<proteinExistence type="predicted"/>
<evidence type="ECO:0000313" key="1">
    <source>
        <dbReference type="EMBL" id="TGY92607.1"/>
    </source>
</evidence>
<gene>
    <name evidence="1" type="ORF">E5329_19320</name>
</gene>
<dbReference type="EMBL" id="SRYA01000047">
    <property type="protein sequence ID" value="TGY92607.1"/>
    <property type="molecule type" value="Genomic_DNA"/>
</dbReference>